<name>A0A532UZ43_UNCL8</name>
<feature type="transmembrane region" description="Helical" evidence="1">
    <location>
        <begin position="12"/>
        <end position="34"/>
    </location>
</feature>
<evidence type="ECO:0000313" key="2">
    <source>
        <dbReference type="EMBL" id="TKJ40224.1"/>
    </source>
</evidence>
<keyword evidence="1" id="KW-1133">Transmembrane helix</keyword>
<evidence type="ECO:0000313" key="3">
    <source>
        <dbReference type="Proteomes" id="UP000319619"/>
    </source>
</evidence>
<gene>
    <name evidence="2" type="ORF">CEE37_07825</name>
</gene>
<protein>
    <submittedName>
        <fullName evidence="2">Uncharacterized protein</fullName>
    </submittedName>
</protein>
<keyword evidence="1" id="KW-0812">Transmembrane</keyword>
<dbReference type="EMBL" id="NJBN01000005">
    <property type="protein sequence ID" value="TKJ40224.1"/>
    <property type="molecule type" value="Genomic_DNA"/>
</dbReference>
<reference evidence="2 3" key="1">
    <citation type="submission" date="2017-06" db="EMBL/GenBank/DDBJ databases">
        <title>Novel microbial phyla capable of carbon fixation and sulfur reduction in deep-sea sediments.</title>
        <authorList>
            <person name="Huang J."/>
            <person name="Baker B."/>
            <person name="Wang Y."/>
        </authorList>
    </citation>
    <scope>NUCLEOTIDE SEQUENCE [LARGE SCALE GENOMIC DNA]</scope>
    <source>
        <strain evidence="2">B3_LCP</strain>
    </source>
</reference>
<organism evidence="2 3">
    <name type="scientific">candidate division LCP-89 bacterium B3_LCP</name>
    <dbReference type="NCBI Taxonomy" id="2012998"/>
    <lineage>
        <taxon>Bacteria</taxon>
        <taxon>Pseudomonadati</taxon>
        <taxon>Bacteria division LCP-89</taxon>
    </lineage>
</organism>
<dbReference type="Proteomes" id="UP000319619">
    <property type="component" value="Unassembled WGS sequence"/>
</dbReference>
<keyword evidence="1" id="KW-0472">Membrane</keyword>
<accession>A0A532UZ43</accession>
<dbReference type="AlphaFoldDB" id="A0A532UZ43"/>
<sequence>MLFKNKKSSLELSIRTIVVVVLAMTLLGLGLGFIRGMFKDITGISTDVSEQVRQKILDDLITGDKKISFPKTEIKIDKGQAETLTVGVRNKKDTILHYKIRFTPISDPQGNPFNVDSPAWFQFAKDTVYELSAADSAVRNIRLSMPTSVNAGSYFLTFDVVDDDLASPNNIYDSKDFFIVVRG</sequence>
<proteinExistence type="predicted"/>
<evidence type="ECO:0000256" key="1">
    <source>
        <dbReference type="SAM" id="Phobius"/>
    </source>
</evidence>
<comment type="caution">
    <text evidence="2">The sequence shown here is derived from an EMBL/GenBank/DDBJ whole genome shotgun (WGS) entry which is preliminary data.</text>
</comment>